<feature type="chain" id="PRO_5040853425" description="GOLD domain-containing protein" evidence="9">
    <location>
        <begin position="21"/>
        <end position="926"/>
    </location>
</feature>
<evidence type="ECO:0000259" key="10">
    <source>
        <dbReference type="PROSITE" id="PS50866"/>
    </source>
</evidence>
<feature type="region of interest" description="Disordered" evidence="8">
    <location>
        <begin position="576"/>
        <end position="600"/>
    </location>
</feature>
<evidence type="ECO:0000256" key="6">
    <source>
        <dbReference type="ARBA" id="ARBA00023136"/>
    </source>
</evidence>
<dbReference type="Pfam" id="PF01105">
    <property type="entry name" value="EMP24_GP25L"/>
    <property type="match status" value="1"/>
</dbReference>
<dbReference type="GO" id="GO:0016020">
    <property type="term" value="C:membrane"/>
    <property type="evidence" value="ECO:0007669"/>
    <property type="project" value="UniProtKB-SubCell"/>
</dbReference>
<accession>A0A9W8XCM5</accession>
<feature type="region of interest" description="Disordered" evidence="8">
    <location>
        <begin position="277"/>
        <end position="400"/>
    </location>
</feature>
<comment type="caution">
    <text evidence="11">The sequence shown here is derived from an EMBL/GenBank/DDBJ whole genome shotgun (WGS) entry which is preliminary data.</text>
</comment>
<proteinExistence type="inferred from homology"/>
<evidence type="ECO:0000256" key="8">
    <source>
        <dbReference type="SAM" id="MobiDB-lite"/>
    </source>
</evidence>
<keyword evidence="3" id="KW-0812">Transmembrane</keyword>
<feature type="signal peptide" evidence="9">
    <location>
        <begin position="1"/>
        <end position="20"/>
    </location>
</feature>
<dbReference type="GeneID" id="80914214"/>
<feature type="region of interest" description="Disordered" evidence="8">
    <location>
        <begin position="512"/>
        <end position="562"/>
    </location>
</feature>
<evidence type="ECO:0000256" key="9">
    <source>
        <dbReference type="SAM" id="SignalP"/>
    </source>
</evidence>
<dbReference type="PANTHER" id="PTHR22811">
    <property type="entry name" value="TRANSMEMBRANE EMP24 DOMAIN-CONTAINING PROTEIN"/>
    <property type="match status" value="1"/>
</dbReference>
<comment type="similarity">
    <text evidence="2">Belongs to the EMP24/GP25L family.</text>
</comment>
<evidence type="ECO:0000256" key="7">
    <source>
        <dbReference type="ARBA" id="ARBA00037847"/>
    </source>
</evidence>
<feature type="compositionally biased region" description="Polar residues" evidence="8">
    <location>
        <begin position="551"/>
        <end position="562"/>
    </location>
</feature>
<dbReference type="AlphaFoldDB" id="A0A9W8XCM5"/>
<dbReference type="GO" id="GO:0012505">
    <property type="term" value="C:endomembrane system"/>
    <property type="evidence" value="ECO:0007669"/>
    <property type="project" value="UniProtKB-SubCell"/>
</dbReference>
<dbReference type="InterPro" id="IPR015720">
    <property type="entry name" value="Emp24-like"/>
</dbReference>
<dbReference type="EMBL" id="JAPEUX010000008">
    <property type="protein sequence ID" value="KAJ4346752.1"/>
    <property type="molecule type" value="Genomic_DNA"/>
</dbReference>
<dbReference type="RefSeq" id="XP_056066552.1">
    <property type="nucleotide sequence ID" value="XM_056219425.1"/>
</dbReference>
<dbReference type="InterPro" id="IPR009038">
    <property type="entry name" value="GOLD_dom"/>
</dbReference>
<evidence type="ECO:0000256" key="1">
    <source>
        <dbReference type="ARBA" id="ARBA00004479"/>
    </source>
</evidence>
<feature type="compositionally biased region" description="Basic and acidic residues" evidence="8">
    <location>
        <begin position="354"/>
        <end position="366"/>
    </location>
</feature>
<keyword evidence="4 9" id="KW-0732">Signal</keyword>
<dbReference type="SUPFAM" id="SSF101576">
    <property type="entry name" value="Supernatant protein factor (SPF), C-terminal domain"/>
    <property type="match status" value="1"/>
</dbReference>
<organism evidence="11 12">
    <name type="scientific">Didymosphaeria variabile</name>
    <dbReference type="NCBI Taxonomy" id="1932322"/>
    <lineage>
        <taxon>Eukaryota</taxon>
        <taxon>Fungi</taxon>
        <taxon>Dikarya</taxon>
        <taxon>Ascomycota</taxon>
        <taxon>Pezizomycotina</taxon>
        <taxon>Dothideomycetes</taxon>
        <taxon>Pleosporomycetidae</taxon>
        <taxon>Pleosporales</taxon>
        <taxon>Massarineae</taxon>
        <taxon>Didymosphaeriaceae</taxon>
        <taxon>Didymosphaeria</taxon>
    </lineage>
</organism>
<name>A0A9W8XCM5_9PLEO</name>
<keyword evidence="6" id="KW-0472">Membrane</keyword>
<dbReference type="SMART" id="SM01190">
    <property type="entry name" value="EMP24_GP25L"/>
    <property type="match status" value="1"/>
</dbReference>
<dbReference type="InterPro" id="IPR036598">
    <property type="entry name" value="GOLD_dom_sf"/>
</dbReference>
<evidence type="ECO:0000256" key="3">
    <source>
        <dbReference type="ARBA" id="ARBA00022692"/>
    </source>
</evidence>
<gene>
    <name evidence="11" type="ORF">N0V89_010684</name>
</gene>
<reference evidence="11" key="1">
    <citation type="submission" date="2022-10" db="EMBL/GenBank/DDBJ databases">
        <title>Tapping the CABI collections for fungal endophytes: first genome assemblies for Collariella, Neodidymelliopsis, Ascochyta clinopodiicola, Didymella pomorum, Didymosphaeria variabile, Neocosmospora piperis and Neocucurbitaria cava.</title>
        <authorList>
            <person name="Hill R."/>
        </authorList>
    </citation>
    <scope>NUCLEOTIDE SEQUENCE</scope>
    <source>
        <strain evidence="11">IMI 356815</strain>
    </source>
</reference>
<comment type="subcellular location">
    <subcellularLocation>
        <location evidence="7">Endomembrane system</location>
        <topology evidence="7">Single-pass membrane protein</topology>
    </subcellularLocation>
    <subcellularLocation>
        <location evidence="1">Membrane</location>
        <topology evidence="1">Single-pass type I membrane protein</topology>
    </subcellularLocation>
</comment>
<dbReference type="PROSITE" id="PS50866">
    <property type="entry name" value="GOLD"/>
    <property type="match status" value="1"/>
</dbReference>
<dbReference type="OrthoDB" id="1929172at2759"/>
<evidence type="ECO:0000256" key="2">
    <source>
        <dbReference type="ARBA" id="ARBA00007104"/>
    </source>
</evidence>
<evidence type="ECO:0000313" key="11">
    <source>
        <dbReference type="EMBL" id="KAJ4346752.1"/>
    </source>
</evidence>
<protein>
    <recommendedName>
        <fullName evidence="10">GOLD domain-containing protein</fullName>
    </recommendedName>
</protein>
<evidence type="ECO:0000256" key="4">
    <source>
        <dbReference type="ARBA" id="ARBA00022729"/>
    </source>
</evidence>
<feature type="domain" description="GOLD" evidence="10">
    <location>
        <begin position="32"/>
        <end position="115"/>
    </location>
</feature>
<dbReference type="Proteomes" id="UP001140513">
    <property type="component" value="Unassembled WGS sequence"/>
</dbReference>
<evidence type="ECO:0000313" key="12">
    <source>
        <dbReference type="Proteomes" id="UP001140513"/>
    </source>
</evidence>
<keyword evidence="12" id="KW-1185">Reference proteome</keyword>
<feature type="region of interest" description="Disordered" evidence="8">
    <location>
        <begin position="417"/>
        <end position="499"/>
    </location>
</feature>
<sequence length="926" mass="104263">MRTFAALTGLLAYCATTVSATALTYRLEAHERACFFTNVETKGTKVAFYFAVQSGGSFDVDYAVTGPGDRVILDGTKERQGDFVFTANDEGEYRFCFNNEMSTFAEKTVDFEIAVRAPFHPTIIPDTSFFEALTPPQLQRWISNYNSRYEKGMMSNAGAPQVENEVRAQLPSKQGSTPEQTSVLEESILKLSAQLSTISRSQKYFRTRENRNFSTVKSTEKRIFNFSMMEPGNLYGLLQPGLPPLGLFALPRPSGHPPLHPNVDSSNKRKRVEFIDLTSDADGTSTELQPHSVKRPRLSPPKSAPPQLSPTKKRKKQPIGALRKKQQDEQVAQSTADEQLAGKLQEAQSTADEQLARELQEVEHRNGKARRLRNKIGSPEKCGERSQRQRSLKSASPEKRLGKKLSVYEEFQRIEEEAAQGKQRQRSLRIASPEKHSQRTLRSSSPEKQPGKKLSVYEEFQTIEREAAQGKHPSKKRSVYEKAQKIQQEAAQGKHPSKKLSVYEEFQKIQQEAAQGQSTRTKKRILRSASPENSTKRTRRGNTPEQRKASKQSTRATMHRINSTEELNTLEAQLRTQSRAPASAEDDRRKMPPPPPPMNATDYPMLSAQNTAGHTMLPAQNTTSHPMLSAQNITGHPMLSAQNISGDIIPKGTQSRPMNPLNPPMSLPTNQDILHKSKNARVTKQSYHTAHKQPYSTQETQRLAQFHDASLRAQERTRQERQEVETYIQNHTRQREASQNGVHMFDVEYTHVAFDMCQYFNSIDYRYGHLPSMNPDLPVPSIEHEHLGAAHDRSTPVVVPPLEEVFGLGREPAGPDILVDLTTHDPESTEKELTPLFDAPVPHDRFINAFELPAYNPITASDADFFPLEAGHETGTFLEPEWDKQEGCWRAPEPGTTQEGAIVGELLQYVQEEKTCDWTDEASGWV</sequence>
<keyword evidence="5" id="KW-1133">Transmembrane helix</keyword>
<evidence type="ECO:0000256" key="5">
    <source>
        <dbReference type="ARBA" id="ARBA00022989"/>
    </source>
</evidence>
<feature type="compositionally biased region" description="Pro residues" evidence="8">
    <location>
        <begin position="298"/>
        <end position="308"/>
    </location>
</feature>